<dbReference type="PANTHER" id="PTHR30146">
    <property type="entry name" value="LACI-RELATED TRANSCRIPTIONAL REPRESSOR"/>
    <property type="match status" value="1"/>
</dbReference>
<dbReference type="GO" id="GO:0055085">
    <property type="term" value="P:transmembrane transport"/>
    <property type="evidence" value="ECO:0007669"/>
    <property type="project" value="UniProtKB-ARBA"/>
</dbReference>
<proteinExistence type="predicted"/>
<dbReference type="AlphaFoldDB" id="A0A6F8XB78"/>
<evidence type="ECO:0000256" key="2">
    <source>
        <dbReference type="ARBA" id="ARBA00023015"/>
    </source>
</evidence>
<dbReference type="GO" id="GO:0000976">
    <property type="term" value="F:transcription cis-regulatory region binding"/>
    <property type="evidence" value="ECO:0007669"/>
    <property type="project" value="TreeGrafter"/>
</dbReference>
<dbReference type="CDD" id="cd01392">
    <property type="entry name" value="HTH_LacI"/>
    <property type="match status" value="1"/>
</dbReference>
<sequence length="354" mass="39552">MTRAKPGGRTTIRDIARAAGTSTSTVSFVLNGSWQHHRIKEATAKHILALAKHLDYQPNQRARGLRMQRSSLAGMIVPHHRNRFFAGLIESFESEARRRSLVPIVVSTQRDHDIEEQVTATLVGQQVELLVIAGVRHPEPLNQLCRSRGVRCVNVDLPGADTFSVVTDNVVGARNLTRMLLKDIPQSGRVIFLGGREEEYATDQRVEGFLSVCREHSRTVEPGDILRCGYSPLASKAALEALYSDGGTPPAALLVNSITAFEGFAMFWQAYPERVRHARLACFDWDPFAACLPLDTIMLRQDMEKMIQTCFEWFDDGAERAGEVVIIPPRLVIGNPSESQFLQKELPDAEYYQP</sequence>
<keyword evidence="3" id="KW-0238">DNA-binding</keyword>
<dbReference type="SUPFAM" id="SSF53822">
    <property type="entry name" value="Periplasmic binding protein-like I"/>
    <property type="match status" value="1"/>
</dbReference>
<keyword evidence="1" id="KW-0678">Repressor</keyword>
<evidence type="ECO:0000313" key="6">
    <source>
        <dbReference type="EMBL" id="BCB70347.1"/>
    </source>
</evidence>
<dbReference type="Pfam" id="PF00356">
    <property type="entry name" value="LacI"/>
    <property type="match status" value="1"/>
</dbReference>
<dbReference type="InterPro" id="IPR010982">
    <property type="entry name" value="Lambda_DNA-bd_dom_sf"/>
</dbReference>
<reference evidence="6 7" key="1">
    <citation type="submission" date="2020-03" db="EMBL/GenBank/DDBJ databases">
        <title>Complete Genome Sequence of Halomonas meridiana strain Eplume2, isolated from hydrothermal-plume in the north east Pacific Ocean.</title>
        <authorList>
            <person name="Kurihara Y."/>
            <person name="Kawai S."/>
            <person name="Sakai A."/>
            <person name="Galipon J."/>
            <person name="Arakawa K."/>
        </authorList>
    </citation>
    <scope>NUCLEOTIDE SEQUENCE [LARGE SCALE GENOMIC DNA]</scope>
    <source>
        <strain evidence="6 7">Eplume2</strain>
    </source>
</reference>
<evidence type="ECO:0000313" key="7">
    <source>
        <dbReference type="Proteomes" id="UP000501053"/>
    </source>
</evidence>
<accession>A0A6F8XB78</accession>
<dbReference type="InterPro" id="IPR028082">
    <property type="entry name" value="Peripla_BP_I"/>
</dbReference>
<evidence type="ECO:0000259" key="5">
    <source>
        <dbReference type="PROSITE" id="PS50932"/>
    </source>
</evidence>
<dbReference type="Pfam" id="PF13407">
    <property type="entry name" value="Peripla_BP_4"/>
    <property type="match status" value="1"/>
</dbReference>
<organism evidence="6 7">
    <name type="scientific">Vreelandella aquamarina</name>
    <dbReference type="NCBI Taxonomy" id="77097"/>
    <lineage>
        <taxon>Bacteria</taxon>
        <taxon>Pseudomonadati</taxon>
        <taxon>Pseudomonadota</taxon>
        <taxon>Gammaproteobacteria</taxon>
        <taxon>Oceanospirillales</taxon>
        <taxon>Halomonadaceae</taxon>
        <taxon>Vreelandella</taxon>
    </lineage>
</organism>
<dbReference type="EMBL" id="AP022869">
    <property type="protein sequence ID" value="BCB70347.1"/>
    <property type="molecule type" value="Genomic_DNA"/>
</dbReference>
<dbReference type="SMART" id="SM00354">
    <property type="entry name" value="HTH_LACI"/>
    <property type="match status" value="1"/>
</dbReference>
<dbReference type="PROSITE" id="PS50932">
    <property type="entry name" value="HTH_LACI_2"/>
    <property type="match status" value="1"/>
</dbReference>
<dbReference type="Proteomes" id="UP000501053">
    <property type="component" value="Chromosome"/>
</dbReference>
<keyword evidence="4" id="KW-0804">Transcription</keyword>
<keyword evidence="2" id="KW-0805">Transcription regulation</keyword>
<evidence type="ECO:0000256" key="3">
    <source>
        <dbReference type="ARBA" id="ARBA00023125"/>
    </source>
</evidence>
<dbReference type="InterPro" id="IPR025997">
    <property type="entry name" value="SBP_2_dom"/>
</dbReference>
<protein>
    <submittedName>
        <fullName evidence="6">LacI family transcriptional regulator</fullName>
    </submittedName>
</protein>
<dbReference type="PANTHER" id="PTHR30146:SF45">
    <property type="entry name" value="CATABOLITE REPRESSOR_ACTIVATOR"/>
    <property type="match status" value="1"/>
</dbReference>
<keyword evidence="7" id="KW-1185">Reference proteome</keyword>
<evidence type="ECO:0000256" key="4">
    <source>
        <dbReference type="ARBA" id="ARBA00023163"/>
    </source>
</evidence>
<name>A0A6F8XB78_9GAMM</name>
<feature type="domain" description="HTH lacI-type" evidence="5">
    <location>
        <begin position="10"/>
        <end position="67"/>
    </location>
</feature>
<evidence type="ECO:0000256" key="1">
    <source>
        <dbReference type="ARBA" id="ARBA00022491"/>
    </source>
</evidence>
<dbReference type="Gene3D" id="1.10.260.40">
    <property type="entry name" value="lambda repressor-like DNA-binding domains"/>
    <property type="match status" value="1"/>
</dbReference>
<dbReference type="SUPFAM" id="SSF47413">
    <property type="entry name" value="lambda repressor-like DNA-binding domains"/>
    <property type="match status" value="1"/>
</dbReference>
<dbReference type="RefSeq" id="WP_172514533.1">
    <property type="nucleotide sequence ID" value="NZ_AP022869.1"/>
</dbReference>
<dbReference type="Gene3D" id="3.40.50.2300">
    <property type="match status" value="2"/>
</dbReference>
<dbReference type="InterPro" id="IPR000843">
    <property type="entry name" value="HTH_LacI"/>
</dbReference>
<gene>
    <name evidence="6" type="ORF">HMEPL2_06980</name>
</gene>
<dbReference type="GO" id="GO:0003700">
    <property type="term" value="F:DNA-binding transcription factor activity"/>
    <property type="evidence" value="ECO:0007669"/>
    <property type="project" value="TreeGrafter"/>
</dbReference>